<dbReference type="PROSITE" id="PS50937">
    <property type="entry name" value="HTH_MERR_2"/>
    <property type="match status" value="1"/>
</dbReference>
<dbReference type="PANTHER" id="PTHR30204">
    <property type="entry name" value="REDOX-CYCLING DRUG-SENSING TRANSCRIPTIONAL ACTIVATOR SOXR"/>
    <property type="match status" value="1"/>
</dbReference>
<dbReference type="Gene3D" id="1.10.1660.10">
    <property type="match status" value="1"/>
</dbReference>
<dbReference type="InterPro" id="IPR047057">
    <property type="entry name" value="MerR_fam"/>
</dbReference>
<dbReference type="GO" id="GO:0003677">
    <property type="term" value="F:DNA binding"/>
    <property type="evidence" value="ECO:0007669"/>
    <property type="project" value="UniProtKB-KW"/>
</dbReference>
<evidence type="ECO:0000313" key="4">
    <source>
        <dbReference type="Proteomes" id="UP000444960"/>
    </source>
</evidence>
<keyword evidence="1" id="KW-0238">DNA-binding</keyword>
<dbReference type="SUPFAM" id="SSF46955">
    <property type="entry name" value="Putative DNA-binding domain"/>
    <property type="match status" value="1"/>
</dbReference>
<dbReference type="InterPro" id="IPR009061">
    <property type="entry name" value="DNA-bd_dom_put_sf"/>
</dbReference>
<comment type="caution">
    <text evidence="3">The sequence shown here is derived from an EMBL/GenBank/DDBJ whole genome shotgun (WGS) entry which is preliminary data.</text>
</comment>
<evidence type="ECO:0000313" key="3">
    <source>
        <dbReference type="EMBL" id="GEE00160.1"/>
    </source>
</evidence>
<evidence type="ECO:0000259" key="2">
    <source>
        <dbReference type="PROSITE" id="PS50937"/>
    </source>
</evidence>
<feature type="domain" description="HTH merR-type" evidence="2">
    <location>
        <begin position="3"/>
        <end position="71"/>
    </location>
</feature>
<gene>
    <name evidence="3" type="ORF">nbrc107696_06060</name>
</gene>
<dbReference type="GO" id="GO:0003700">
    <property type="term" value="F:DNA-binding transcription factor activity"/>
    <property type="evidence" value="ECO:0007669"/>
    <property type="project" value="InterPro"/>
</dbReference>
<accession>A0A7I9V547</accession>
<protein>
    <submittedName>
        <fullName evidence="3">MerR family transcriptional regulator</fullName>
    </submittedName>
</protein>
<dbReference type="AlphaFoldDB" id="A0A7I9V547"/>
<dbReference type="EMBL" id="BJOV01000002">
    <property type="protein sequence ID" value="GEE00160.1"/>
    <property type="molecule type" value="Genomic_DNA"/>
</dbReference>
<keyword evidence="4" id="KW-1185">Reference proteome</keyword>
<proteinExistence type="predicted"/>
<reference evidence="4" key="1">
    <citation type="submission" date="2019-06" db="EMBL/GenBank/DDBJ databases">
        <title>Gordonia isolated from sludge of a wastewater treatment plant.</title>
        <authorList>
            <person name="Tamura T."/>
            <person name="Aoyama K."/>
            <person name="Kang Y."/>
            <person name="Saito S."/>
            <person name="Akiyama N."/>
            <person name="Yazawa K."/>
            <person name="Gonoi T."/>
            <person name="Mikami Y."/>
        </authorList>
    </citation>
    <scope>NUCLEOTIDE SEQUENCE [LARGE SCALE GENOMIC DNA]</scope>
    <source>
        <strain evidence="4">NBRC 107696</strain>
    </source>
</reference>
<dbReference type="Pfam" id="PF13411">
    <property type="entry name" value="MerR_1"/>
    <property type="match status" value="1"/>
</dbReference>
<sequence length="255" mass="28922">MTEYRIDDLAQAAGTTTRNVRGYQDRGLIPRPVRRGRIAIYNDEHLARLRVINDLLGRGFTMQHIGEFFERMRQGEDLAEVLGLREMVSEPWSRTPSETMSAERLHELLGTDDPELLARVRESGLIEPVGDDDPPSQYTVTDTESVDGYIRLMAIGVPLEYILGLQRTLDADMDRAAHTLISAGRRAITEGRFDGWIPESDEESGWASLFLGELRRTGRVAAHNTLYRALDRELSRQLDDYLAIARERRHAADTT</sequence>
<name>A0A7I9V547_9ACTN</name>
<dbReference type="OrthoDB" id="3830374at2"/>
<evidence type="ECO:0000256" key="1">
    <source>
        <dbReference type="ARBA" id="ARBA00023125"/>
    </source>
</evidence>
<dbReference type="RefSeq" id="WP_161894092.1">
    <property type="nucleotide sequence ID" value="NZ_BJOV01000002.1"/>
</dbReference>
<dbReference type="InterPro" id="IPR000551">
    <property type="entry name" value="MerR-type_HTH_dom"/>
</dbReference>
<dbReference type="PANTHER" id="PTHR30204:SF93">
    <property type="entry name" value="HTH MERR-TYPE DOMAIN-CONTAINING PROTEIN"/>
    <property type="match status" value="1"/>
</dbReference>
<dbReference type="Proteomes" id="UP000444960">
    <property type="component" value="Unassembled WGS sequence"/>
</dbReference>
<dbReference type="SMART" id="SM00422">
    <property type="entry name" value="HTH_MERR"/>
    <property type="match status" value="1"/>
</dbReference>
<organism evidence="3 4">
    <name type="scientific">Gordonia spumicola</name>
    <dbReference type="NCBI Taxonomy" id="589161"/>
    <lineage>
        <taxon>Bacteria</taxon>
        <taxon>Bacillati</taxon>
        <taxon>Actinomycetota</taxon>
        <taxon>Actinomycetes</taxon>
        <taxon>Mycobacteriales</taxon>
        <taxon>Gordoniaceae</taxon>
        <taxon>Gordonia</taxon>
    </lineage>
</organism>